<sequence>MSLSPRLETLASLIEKEYDHIWDCCCDHGILGRSLMDRHPSSVVHFVDQVDSIIRQLQETLAVSCDLSKRWRVYCMDLNELILPNSKESHLVIIAGVGGDLIAQFVENILKNNPGQRIDFLLCPIRQIYWLRGCLSDLGLGVIDEKIVSDKGLFYELLYISTSSDRPLSKTGDRMWNFTLTEHQAYIEQILKHYQSMRKGRPEEAASALSDYQQLLK</sequence>
<evidence type="ECO:0000313" key="2">
    <source>
        <dbReference type="Proteomes" id="UP000002171"/>
    </source>
</evidence>
<dbReference type="SUPFAM" id="SSF53335">
    <property type="entry name" value="S-adenosyl-L-methionine-dependent methyltransferases"/>
    <property type="match status" value="1"/>
</dbReference>
<gene>
    <name evidence="1" type="ORF">MED92_01856</name>
</gene>
<proteinExistence type="predicted"/>
<protein>
    <recommendedName>
        <fullName evidence="3">SAM-dependent methyltransferase</fullName>
    </recommendedName>
</protein>
<dbReference type="AlphaFoldDB" id="A0A7U8C6P6"/>
<name>A0A7U8C6P6_NEPCE</name>
<evidence type="ECO:0000313" key="1">
    <source>
        <dbReference type="EMBL" id="EAR60904.1"/>
    </source>
</evidence>
<dbReference type="EMBL" id="AAOW01000012">
    <property type="protein sequence ID" value="EAR60904.1"/>
    <property type="molecule type" value="Genomic_DNA"/>
</dbReference>
<reference evidence="1 2" key="1">
    <citation type="submission" date="2006-02" db="EMBL/GenBank/DDBJ databases">
        <authorList>
            <person name="Pinhassi J."/>
            <person name="Pedros-Alio C."/>
            <person name="Ferriera S."/>
            <person name="Johnson J."/>
            <person name="Kravitz S."/>
            <person name="Halpern A."/>
            <person name="Remington K."/>
            <person name="Beeson K."/>
            <person name="Tran B."/>
            <person name="Rogers Y.-H."/>
            <person name="Friedman R."/>
            <person name="Venter J.C."/>
        </authorList>
    </citation>
    <scope>NUCLEOTIDE SEQUENCE [LARGE SCALE GENOMIC DNA]</scope>
    <source>
        <strain evidence="1 2">MED92</strain>
    </source>
</reference>
<dbReference type="RefSeq" id="WP_007022390.1">
    <property type="nucleotide sequence ID" value="NZ_CH724127.1"/>
</dbReference>
<comment type="caution">
    <text evidence="1">The sequence shown here is derived from an EMBL/GenBank/DDBJ whole genome shotgun (WGS) entry which is preliminary data.</text>
</comment>
<keyword evidence="2" id="KW-1185">Reference proteome</keyword>
<dbReference type="InterPro" id="IPR029063">
    <property type="entry name" value="SAM-dependent_MTases_sf"/>
</dbReference>
<dbReference type="PANTHER" id="PTHR38451:SF1">
    <property type="entry name" value="TRNA (ADENINE(22)-N(1))-METHYLTRANSFERASE"/>
    <property type="match status" value="1"/>
</dbReference>
<dbReference type="PANTHER" id="PTHR38451">
    <property type="entry name" value="TRNA (ADENINE(22)-N(1))-METHYLTRANSFERASE"/>
    <property type="match status" value="1"/>
</dbReference>
<accession>A0A7U8C6P6</accession>
<dbReference type="Pfam" id="PF12847">
    <property type="entry name" value="Methyltransf_18"/>
    <property type="match status" value="1"/>
</dbReference>
<dbReference type="InterPro" id="IPR016876">
    <property type="entry name" value="UCP028234"/>
</dbReference>
<evidence type="ECO:0008006" key="3">
    <source>
        <dbReference type="Google" id="ProtNLM"/>
    </source>
</evidence>
<dbReference type="Gene3D" id="3.40.50.150">
    <property type="entry name" value="Vaccinia Virus protein VP39"/>
    <property type="match status" value="1"/>
</dbReference>
<dbReference type="OrthoDB" id="6862131at2"/>
<dbReference type="PIRSF" id="PIRSF028234">
    <property type="entry name" value="UCP028234"/>
    <property type="match status" value="1"/>
</dbReference>
<dbReference type="Proteomes" id="UP000002171">
    <property type="component" value="Unassembled WGS sequence"/>
</dbReference>
<organism evidence="1 2">
    <name type="scientific">Neptuniibacter caesariensis</name>
    <dbReference type="NCBI Taxonomy" id="207954"/>
    <lineage>
        <taxon>Bacteria</taxon>
        <taxon>Pseudomonadati</taxon>
        <taxon>Pseudomonadota</taxon>
        <taxon>Gammaproteobacteria</taxon>
        <taxon>Oceanospirillales</taxon>
        <taxon>Oceanospirillaceae</taxon>
        <taxon>Neptuniibacter</taxon>
    </lineage>
</organism>